<keyword evidence="1" id="KW-0732">Signal</keyword>
<dbReference type="InterPro" id="IPR036691">
    <property type="entry name" value="Endo/exonu/phosph_ase_sf"/>
</dbReference>
<evidence type="ECO:0000313" key="4">
    <source>
        <dbReference type="Proteomes" id="UP000244090"/>
    </source>
</evidence>
<keyword evidence="4" id="KW-1185">Reference proteome</keyword>
<gene>
    <name evidence="3" type="ORF">C8N46_107194</name>
</gene>
<feature type="chain" id="PRO_5015402677" description="Endonuclease/exonuclease/phosphatase domain-containing protein" evidence="1">
    <location>
        <begin position="22"/>
        <end position="348"/>
    </location>
</feature>
<dbReference type="InterPro" id="IPR005135">
    <property type="entry name" value="Endo/exonuclease/phosphatase"/>
</dbReference>
<feature type="domain" description="Endonuclease/exonuclease/phosphatase" evidence="2">
    <location>
        <begin position="31"/>
        <end position="345"/>
    </location>
</feature>
<reference evidence="3 4" key="1">
    <citation type="submission" date="2018-04" db="EMBL/GenBank/DDBJ databases">
        <title>Genomic Encyclopedia of Archaeal and Bacterial Type Strains, Phase II (KMG-II): from individual species to whole genera.</title>
        <authorList>
            <person name="Goeker M."/>
        </authorList>
    </citation>
    <scope>NUCLEOTIDE SEQUENCE [LARGE SCALE GENOMIC DNA]</scope>
    <source>
        <strain evidence="3 4">DSM 25731</strain>
    </source>
</reference>
<dbReference type="PANTHER" id="PTHR42834">
    <property type="entry name" value="ENDONUCLEASE/EXONUCLEASE/PHOSPHATASE FAMILY PROTEIN (AFU_ORTHOLOGUE AFUA_3G09210)"/>
    <property type="match status" value="1"/>
</dbReference>
<dbReference type="Gene3D" id="3.60.10.10">
    <property type="entry name" value="Endonuclease/exonuclease/phosphatase"/>
    <property type="match status" value="1"/>
</dbReference>
<dbReference type="AlphaFoldDB" id="A0A2T6BW41"/>
<dbReference type="SUPFAM" id="SSF56219">
    <property type="entry name" value="DNase I-like"/>
    <property type="match status" value="1"/>
</dbReference>
<dbReference type="Proteomes" id="UP000244090">
    <property type="component" value="Unassembled WGS sequence"/>
</dbReference>
<dbReference type="PANTHER" id="PTHR42834:SF1">
    <property type="entry name" value="ENDONUCLEASE_EXONUCLEASE_PHOSPHATASE FAMILY PROTEIN (AFU_ORTHOLOGUE AFUA_3G09210)"/>
    <property type="match status" value="1"/>
</dbReference>
<dbReference type="GO" id="GO:0003824">
    <property type="term" value="F:catalytic activity"/>
    <property type="evidence" value="ECO:0007669"/>
    <property type="project" value="InterPro"/>
</dbReference>
<dbReference type="OrthoDB" id="9802724at2"/>
<accession>A0A2T6BW41</accession>
<proteinExistence type="predicted"/>
<organism evidence="3 4">
    <name type="scientific">Kordia periserrulae</name>
    <dbReference type="NCBI Taxonomy" id="701523"/>
    <lineage>
        <taxon>Bacteria</taxon>
        <taxon>Pseudomonadati</taxon>
        <taxon>Bacteroidota</taxon>
        <taxon>Flavobacteriia</taxon>
        <taxon>Flavobacteriales</taxon>
        <taxon>Flavobacteriaceae</taxon>
        <taxon>Kordia</taxon>
    </lineage>
</organism>
<dbReference type="EMBL" id="QBKT01000007">
    <property type="protein sequence ID" value="PTX60187.1"/>
    <property type="molecule type" value="Genomic_DNA"/>
</dbReference>
<name>A0A2T6BW41_9FLAO</name>
<comment type="caution">
    <text evidence="3">The sequence shown here is derived from an EMBL/GenBank/DDBJ whole genome shotgun (WGS) entry which is preliminary data.</text>
</comment>
<evidence type="ECO:0000313" key="3">
    <source>
        <dbReference type="EMBL" id="PTX60187.1"/>
    </source>
</evidence>
<dbReference type="Pfam" id="PF19580">
    <property type="entry name" value="Exo_endo_phos_3"/>
    <property type="match status" value="1"/>
</dbReference>
<evidence type="ECO:0000256" key="1">
    <source>
        <dbReference type="SAM" id="SignalP"/>
    </source>
</evidence>
<protein>
    <recommendedName>
        <fullName evidence="2">Endonuclease/exonuclease/phosphatase domain-containing protein</fullName>
    </recommendedName>
</protein>
<sequence length="348" mass="40164">MKNLKSLVVLAFLLAFTHTWAQKKKQYRVQTIAFYNVENLFDTINDPLKDDEKSPIMEIQSDRSKIYEDKISKLARVISDIGYDVSRTSPAILGVAEVENRQVLEDLIKDPKLKDEDYAIIHFDSPDKRGIDVGLLYKQGVFQPHSFSKHPLYIYDGDRRVYTRDQLLVSGVLDGDEVHIIVNHWPSRSGGEARSRPKRVKAAELNKRIIDSLQDIDKHAKIFTMGDLNDDPFNVSLKEVLKTKENREEVKGKDLYNPMEGMAREGNGTLAYRDGWNLFDQIVISAPLLEKDFSEYRYYRAGIYNKTYLSNKRGRYKGYPFRSFANGTYTGGYSDHFPVYVHLIKEAE</sequence>
<dbReference type="RefSeq" id="WP_108115789.1">
    <property type="nucleotide sequence ID" value="NZ_QBKT01000007.1"/>
</dbReference>
<feature type="signal peptide" evidence="1">
    <location>
        <begin position="1"/>
        <end position="21"/>
    </location>
</feature>
<evidence type="ECO:0000259" key="2">
    <source>
        <dbReference type="Pfam" id="PF19580"/>
    </source>
</evidence>